<organism evidence="5 6">
    <name type="scientific">Stentor coeruleus</name>
    <dbReference type="NCBI Taxonomy" id="5963"/>
    <lineage>
        <taxon>Eukaryota</taxon>
        <taxon>Sar</taxon>
        <taxon>Alveolata</taxon>
        <taxon>Ciliophora</taxon>
        <taxon>Postciliodesmatophora</taxon>
        <taxon>Heterotrichea</taxon>
        <taxon>Heterotrichida</taxon>
        <taxon>Stentoridae</taxon>
        <taxon>Stentor</taxon>
    </lineage>
</organism>
<accession>A0A1R2C558</accession>
<dbReference type="PROSITE" id="PS51746">
    <property type="entry name" value="PPM_2"/>
    <property type="match status" value="1"/>
</dbReference>
<keyword evidence="2" id="KW-0472">Membrane</keyword>
<feature type="compositionally biased region" description="Polar residues" evidence="3">
    <location>
        <begin position="49"/>
        <end position="58"/>
    </location>
</feature>
<feature type="compositionally biased region" description="Basic and acidic residues" evidence="3">
    <location>
        <begin position="1"/>
        <end position="13"/>
    </location>
</feature>
<feature type="region of interest" description="Disordered" evidence="3">
    <location>
        <begin position="1"/>
        <end position="93"/>
    </location>
</feature>
<evidence type="ECO:0000259" key="4">
    <source>
        <dbReference type="PROSITE" id="PS51746"/>
    </source>
</evidence>
<dbReference type="InterPro" id="IPR015655">
    <property type="entry name" value="PP2C"/>
</dbReference>
<dbReference type="Proteomes" id="UP000187209">
    <property type="component" value="Unassembled WGS sequence"/>
</dbReference>
<dbReference type="Gene3D" id="3.60.40.10">
    <property type="entry name" value="PPM-type phosphatase domain"/>
    <property type="match status" value="1"/>
</dbReference>
<dbReference type="GO" id="GO:0004722">
    <property type="term" value="F:protein serine/threonine phosphatase activity"/>
    <property type="evidence" value="ECO:0007669"/>
    <property type="project" value="InterPro"/>
</dbReference>
<evidence type="ECO:0000256" key="2">
    <source>
        <dbReference type="ARBA" id="ARBA00023136"/>
    </source>
</evidence>
<keyword evidence="6" id="KW-1185">Reference proteome</keyword>
<evidence type="ECO:0000256" key="1">
    <source>
        <dbReference type="ARBA" id="ARBA00004370"/>
    </source>
</evidence>
<dbReference type="EMBL" id="MPUH01000278">
    <property type="protein sequence ID" value="OMJ84153.1"/>
    <property type="molecule type" value="Genomic_DNA"/>
</dbReference>
<dbReference type="InterPro" id="IPR001932">
    <property type="entry name" value="PPM-type_phosphatase-like_dom"/>
</dbReference>
<dbReference type="InterPro" id="IPR036457">
    <property type="entry name" value="PPM-type-like_dom_sf"/>
</dbReference>
<gene>
    <name evidence="5" type="ORF">SteCoe_14778</name>
</gene>
<dbReference type="OrthoDB" id="420076at2759"/>
<feature type="compositionally biased region" description="Polar residues" evidence="3">
    <location>
        <begin position="82"/>
        <end position="93"/>
    </location>
</feature>
<dbReference type="GO" id="GO:0016020">
    <property type="term" value="C:membrane"/>
    <property type="evidence" value="ECO:0007669"/>
    <property type="project" value="UniProtKB-SubCell"/>
</dbReference>
<evidence type="ECO:0000256" key="3">
    <source>
        <dbReference type="SAM" id="MobiDB-lite"/>
    </source>
</evidence>
<evidence type="ECO:0000313" key="6">
    <source>
        <dbReference type="Proteomes" id="UP000187209"/>
    </source>
</evidence>
<sequence>MSVKRENVIERSPSRKPSFLENIKPFTRLHGGDQTTSSVEKLPLIKSPTGPTQSNFFRNSLRKSSRPGSIEELKKEDPSPNKPQQLTPRSSCSSLNNINAVTRVAFKSRVGSVRARPKVHNQDSFIIKPSLKGIKGHYMFAVCDGHGTYGHDVSQYVRDFFPGFLEECLDKDLSPLTIEKSFYQAVTKLNKGLIETGIEIAFSGTTMNCLVLFGSLCACANVGDSRSVLGRNLRGRWEAISLSEDHNTKRSDERTRILSSKGRIGQAVDEDGNFNGPERVWLIDEDIPGLAMTRSIGDKISKIVGVTSDPEVVIRRLNSDDKFIIIASDGVWEHVNSDEAVQIVCSYYQDNRFEDAAVALACEAAKRWDKNEYVDDITVVVIFLSI</sequence>
<reference evidence="5 6" key="1">
    <citation type="submission" date="2016-11" db="EMBL/GenBank/DDBJ databases">
        <title>The macronuclear genome of Stentor coeruleus: a giant cell with tiny introns.</title>
        <authorList>
            <person name="Slabodnick M."/>
            <person name="Ruby J.G."/>
            <person name="Reiff S.B."/>
            <person name="Swart E.C."/>
            <person name="Gosai S."/>
            <person name="Prabakaran S."/>
            <person name="Witkowska E."/>
            <person name="Larue G.E."/>
            <person name="Fisher S."/>
            <person name="Freeman R.M."/>
            <person name="Gunawardena J."/>
            <person name="Chu W."/>
            <person name="Stover N.A."/>
            <person name="Gregory B.D."/>
            <person name="Nowacki M."/>
            <person name="Derisi J."/>
            <person name="Roy S.W."/>
            <person name="Marshall W.F."/>
            <person name="Sood P."/>
        </authorList>
    </citation>
    <scope>NUCLEOTIDE SEQUENCE [LARGE SCALE GENOMIC DNA]</scope>
    <source>
        <strain evidence="5">WM001</strain>
    </source>
</reference>
<name>A0A1R2C558_9CILI</name>
<feature type="compositionally biased region" description="Basic and acidic residues" evidence="3">
    <location>
        <begin position="69"/>
        <end position="79"/>
    </location>
</feature>
<dbReference type="SUPFAM" id="SSF81606">
    <property type="entry name" value="PP2C-like"/>
    <property type="match status" value="1"/>
</dbReference>
<dbReference type="CDD" id="cd00143">
    <property type="entry name" value="PP2Cc"/>
    <property type="match status" value="1"/>
</dbReference>
<dbReference type="SMART" id="SM00332">
    <property type="entry name" value="PP2Cc"/>
    <property type="match status" value="1"/>
</dbReference>
<dbReference type="Pfam" id="PF00481">
    <property type="entry name" value="PP2C"/>
    <property type="match status" value="1"/>
</dbReference>
<proteinExistence type="predicted"/>
<protein>
    <recommendedName>
        <fullName evidence="4">PPM-type phosphatase domain-containing protein</fullName>
    </recommendedName>
</protein>
<dbReference type="AlphaFoldDB" id="A0A1R2C558"/>
<comment type="caution">
    <text evidence="5">The sequence shown here is derived from an EMBL/GenBank/DDBJ whole genome shotgun (WGS) entry which is preliminary data.</text>
</comment>
<evidence type="ECO:0000313" key="5">
    <source>
        <dbReference type="EMBL" id="OMJ84153.1"/>
    </source>
</evidence>
<dbReference type="PANTHER" id="PTHR47992">
    <property type="entry name" value="PROTEIN PHOSPHATASE"/>
    <property type="match status" value="1"/>
</dbReference>
<feature type="domain" description="PPM-type phosphatase" evidence="4">
    <location>
        <begin position="107"/>
        <end position="384"/>
    </location>
</feature>
<comment type="subcellular location">
    <subcellularLocation>
        <location evidence="1">Membrane</location>
    </subcellularLocation>
</comment>